<evidence type="ECO:0000313" key="8">
    <source>
        <dbReference type="EMBL" id="MBB3206836.1"/>
    </source>
</evidence>
<dbReference type="EMBL" id="JACHXU010000008">
    <property type="protein sequence ID" value="MBB3206836.1"/>
    <property type="molecule type" value="Genomic_DNA"/>
</dbReference>
<name>A0A7W5DYG4_9BACT</name>
<evidence type="ECO:0000256" key="2">
    <source>
        <dbReference type="ARBA" id="ARBA00022475"/>
    </source>
</evidence>
<dbReference type="Pfam" id="PF00482">
    <property type="entry name" value="T2SSF"/>
    <property type="match status" value="2"/>
</dbReference>
<keyword evidence="4 6" id="KW-1133">Transmembrane helix</keyword>
<keyword evidence="5 6" id="KW-0472">Membrane</keyword>
<gene>
    <name evidence="8" type="ORF">FHS27_002650</name>
</gene>
<feature type="domain" description="Type II secretion system protein GspF" evidence="7">
    <location>
        <begin position="20"/>
        <end position="138"/>
    </location>
</feature>
<comment type="subcellular location">
    <subcellularLocation>
        <location evidence="1">Cell membrane</location>
        <topology evidence="1">Multi-pass membrane protein</topology>
    </subcellularLocation>
</comment>
<feature type="transmembrane region" description="Helical" evidence="6">
    <location>
        <begin position="120"/>
        <end position="139"/>
    </location>
</feature>
<keyword evidence="2" id="KW-1003">Cell membrane</keyword>
<comment type="caution">
    <text evidence="8">The sequence shown here is derived from an EMBL/GenBank/DDBJ whole genome shotgun (WGS) entry which is preliminary data.</text>
</comment>
<evidence type="ECO:0000313" key="9">
    <source>
        <dbReference type="Proteomes" id="UP000536179"/>
    </source>
</evidence>
<evidence type="ECO:0000256" key="1">
    <source>
        <dbReference type="ARBA" id="ARBA00004651"/>
    </source>
</evidence>
<protein>
    <submittedName>
        <fullName evidence="8">Type II secretory pathway component PulF</fullName>
    </submittedName>
</protein>
<organism evidence="8 9">
    <name type="scientific">Aporhodopirellula rubra</name>
    <dbReference type="NCBI Taxonomy" id="980271"/>
    <lineage>
        <taxon>Bacteria</taxon>
        <taxon>Pseudomonadati</taxon>
        <taxon>Planctomycetota</taxon>
        <taxon>Planctomycetia</taxon>
        <taxon>Pirellulales</taxon>
        <taxon>Pirellulaceae</taxon>
        <taxon>Aporhodopirellula</taxon>
    </lineage>
</organism>
<reference evidence="8 9" key="1">
    <citation type="submission" date="2020-08" db="EMBL/GenBank/DDBJ databases">
        <title>Genomic Encyclopedia of Type Strains, Phase III (KMG-III): the genomes of soil and plant-associated and newly described type strains.</title>
        <authorList>
            <person name="Whitman W."/>
        </authorList>
    </citation>
    <scope>NUCLEOTIDE SEQUENCE [LARGE SCALE GENOMIC DNA]</scope>
    <source>
        <strain evidence="8 9">CECT 8075</strain>
    </source>
</reference>
<evidence type="ECO:0000256" key="4">
    <source>
        <dbReference type="ARBA" id="ARBA00022989"/>
    </source>
</evidence>
<dbReference type="PANTHER" id="PTHR30012">
    <property type="entry name" value="GENERAL SECRETION PATHWAY PROTEIN"/>
    <property type="match status" value="1"/>
</dbReference>
<dbReference type="PANTHER" id="PTHR30012:SF0">
    <property type="entry name" value="TYPE II SECRETION SYSTEM PROTEIN F-RELATED"/>
    <property type="match status" value="1"/>
</dbReference>
<feature type="transmembrane region" description="Helical" evidence="6">
    <location>
        <begin position="167"/>
        <end position="189"/>
    </location>
</feature>
<dbReference type="RefSeq" id="WP_184305279.1">
    <property type="nucleotide sequence ID" value="NZ_JACHXU010000008.1"/>
</dbReference>
<feature type="domain" description="Type II secretion system protein GspF" evidence="7">
    <location>
        <begin position="229"/>
        <end position="332"/>
    </location>
</feature>
<feature type="transmembrane region" description="Helical" evidence="6">
    <location>
        <begin position="315"/>
        <end position="340"/>
    </location>
</feature>
<keyword evidence="9" id="KW-1185">Reference proteome</keyword>
<dbReference type="InterPro" id="IPR018076">
    <property type="entry name" value="T2SS_GspF_dom"/>
</dbReference>
<keyword evidence="3 6" id="KW-0812">Transmembrane</keyword>
<sequence>MNKASDSTPKLDNDSLAMLLEEVSAMAGAGRSLVNGLADYNDRTMGKIGRAAKLVRTRIENGEPAATAMASLSEKYAAPIRVAMEMMAETGSTQPIYETVRLIRGANETRQQVRLSVINPMLNVIVAAVVTFFVLPWIMVSLSEAELIKTAFSPTVTEIWHTFARNFLLAATATIVVVGLFAAILYWNLTRSLRLSNTMQDYATFCRWVAMRVGLPHSSNANHADAGHVIEMAAEVVGPRFAESWSPAINNIRRGSQTSAALAMPDTAPEPVGQCVVDLVSGQRDGQSVALDMIRLSDLYGQTSRRRQNWWIDVVPRWVSAILMIAMMVIMLRTILLPLFDIVGEVAR</sequence>
<dbReference type="Proteomes" id="UP000536179">
    <property type="component" value="Unassembled WGS sequence"/>
</dbReference>
<evidence type="ECO:0000256" key="5">
    <source>
        <dbReference type="ARBA" id="ARBA00023136"/>
    </source>
</evidence>
<dbReference type="InterPro" id="IPR003004">
    <property type="entry name" value="GspF/PilC"/>
</dbReference>
<evidence type="ECO:0000259" key="7">
    <source>
        <dbReference type="Pfam" id="PF00482"/>
    </source>
</evidence>
<evidence type="ECO:0000256" key="3">
    <source>
        <dbReference type="ARBA" id="ARBA00022692"/>
    </source>
</evidence>
<dbReference type="AlphaFoldDB" id="A0A7W5DYG4"/>
<dbReference type="GO" id="GO:0005886">
    <property type="term" value="C:plasma membrane"/>
    <property type="evidence" value="ECO:0007669"/>
    <property type="project" value="UniProtKB-SubCell"/>
</dbReference>
<accession>A0A7W5DYG4</accession>
<evidence type="ECO:0000256" key="6">
    <source>
        <dbReference type="SAM" id="Phobius"/>
    </source>
</evidence>
<proteinExistence type="predicted"/>